<feature type="signal peptide" evidence="2">
    <location>
        <begin position="1"/>
        <end position="28"/>
    </location>
</feature>
<dbReference type="HOGENOM" id="CLU_400658_0_0_1"/>
<evidence type="ECO:0000256" key="1">
    <source>
        <dbReference type="SAM" id="MobiDB-lite"/>
    </source>
</evidence>
<dbReference type="Proteomes" id="UP000001072">
    <property type="component" value="Unassembled WGS sequence"/>
</dbReference>
<feature type="region of interest" description="Disordered" evidence="1">
    <location>
        <begin position="555"/>
        <end position="660"/>
    </location>
</feature>
<dbReference type="GeneID" id="18926681"/>
<feature type="domain" description="Flax-rust effector AvrM-A" evidence="3">
    <location>
        <begin position="381"/>
        <end position="526"/>
    </location>
</feature>
<dbReference type="VEuPathDB" id="FungiDB:MELLADRAFT_124208"/>
<feature type="compositionally biased region" description="Basic and acidic residues" evidence="1">
    <location>
        <begin position="600"/>
        <end position="609"/>
    </location>
</feature>
<feature type="chain" id="PRO_5003321359" evidence="2">
    <location>
        <begin position="29"/>
        <end position="702"/>
    </location>
</feature>
<gene>
    <name evidence="5" type="ORF">MELLADRAFT_124208</name>
</gene>
<name>F4S8Q3_MELLP</name>
<dbReference type="OrthoDB" id="10476764at2759"/>
<dbReference type="AlphaFoldDB" id="F4S8Q3"/>
<feature type="compositionally biased region" description="Polar residues" evidence="1">
    <location>
        <begin position="573"/>
        <end position="593"/>
    </location>
</feature>
<sequence>MMKILWKSTLKDILLLWTISNLKFCVTGHPMSNALCAAEDAKILGATAHGDDVLQVSSDFSHQTPDGRNIGTTAVVKRPKTGLEDSEVAGAMGNGHLNSLDALREQPKNDLSGADVRLLASQVDDSKSTPPVHEGTKSSEQPPKSKDVSAEPLDKKGSPSTGGSGGEDGKILQSLKSGAERLEIWARVKQDYEKLNMENNPLKYPQRTTNLEAPGAPDLPPIFAKGLGKAFRIDFKYLKPAEVQKLPPYELLRYISERDVNVRKNTRKLDDLARNYYSAQKDAFYAAAGESADRIDLDIENLVKKRNEVLVSKGKFSQEYFTTFSQNIRNSLEKDFIKKAGASDLGTEFRTRYTKLQTAKSTYDQAFNLAYEDAQKLISSESLAPGALAKLTDAEYVRKAAFFDETVAQNLDDWMFYEKQAAQKFNELYPKVLERFKKIKGEEKFNGRMRSIIKKLDPHATAESTDPEVIKQAERQFVKEAKALKDPEIKKAAFAIKSWEKTTRNAKNNAIRSADKIFKRNKILESADLRYPGWSFKRFMQKILDWFFGRERKGHQNKEATTTAKPSAVDGPTQKTVPESTPKTKPAYQSEQNLVKPGKHTPEVPKQPEVEATSVKGVDTSGNADLRAEPPSGVRGPGWSDQASSGETPSLSQGSWTSWLPRLRKKVQNTAFTNRWWSRYRSDTVSSESETTPLLGPNHIPS</sequence>
<feature type="domain" description="Flax-rust effector AvrM N-terminal" evidence="4">
    <location>
        <begin position="220"/>
        <end position="284"/>
    </location>
</feature>
<dbReference type="Gene3D" id="1.20.58.1680">
    <property type="match status" value="1"/>
</dbReference>
<evidence type="ECO:0000313" key="6">
    <source>
        <dbReference type="Proteomes" id="UP000001072"/>
    </source>
</evidence>
<feature type="compositionally biased region" description="Polar residues" evidence="1">
    <location>
        <begin position="641"/>
        <end position="658"/>
    </location>
</feature>
<dbReference type="KEGG" id="mlr:MELLADRAFT_124208"/>
<proteinExistence type="predicted"/>
<accession>F4S8Q3</accession>
<feature type="region of interest" description="Disordered" evidence="1">
    <location>
        <begin position="121"/>
        <end position="171"/>
    </location>
</feature>
<dbReference type="InterPro" id="IPR040489">
    <property type="entry name" value="AvrM-A"/>
</dbReference>
<dbReference type="Pfam" id="PF18247">
    <property type="entry name" value="AvrM_N"/>
    <property type="match status" value="1"/>
</dbReference>
<keyword evidence="6" id="KW-1185">Reference proteome</keyword>
<feature type="region of interest" description="Disordered" evidence="1">
    <location>
        <begin position="682"/>
        <end position="702"/>
    </location>
</feature>
<evidence type="ECO:0000259" key="3">
    <source>
        <dbReference type="Pfam" id="PF18241"/>
    </source>
</evidence>
<dbReference type="Pfam" id="PF18241">
    <property type="entry name" value="AvrM-A"/>
    <property type="match status" value="1"/>
</dbReference>
<feature type="compositionally biased region" description="Polar residues" evidence="1">
    <location>
        <begin position="683"/>
        <end position="692"/>
    </location>
</feature>
<dbReference type="InterPro" id="IPR041353">
    <property type="entry name" value="AvrM_N"/>
</dbReference>
<dbReference type="InParanoid" id="F4S8Q3"/>
<dbReference type="RefSeq" id="XP_007417799.1">
    <property type="nucleotide sequence ID" value="XM_007417737.1"/>
</dbReference>
<feature type="compositionally biased region" description="Basic and acidic residues" evidence="1">
    <location>
        <begin position="143"/>
        <end position="157"/>
    </location>
</feature>
<evidence type="ECO:0000313" key="5">
    <source>
        <dbReference type="EMBL" id="EGF98984.1"/>
    </source>
</evidence>
<keyword evidence="2" id="KW-0732">Signal</keyword>
<organism evidence="6">
    <name type="scientific">Melampsora larici-populina (strain 98AG31 / pathotype 3-4-7)</name>
    <name type="common">Poplar leaf rust fungus</name>
    <dbReference type="NCBI Taxonomy" id="747676"/>
    <lineage>
        <taxon>Eukaryota</taxon>
        <taxon>Fungi</taxon>
        <taxon>Dikarya</taxon>
        <taxon>Basidiomycota</taxon>
        <taxon>Pucciniomycotina</taxon>
        <taxon>Pucciniomycetes</taxon>
        <taxon>Pucciniales</taxon>
        <taxon>Melampsoraceae</taxon>
        <taxon>Melampsora</taxon>
    </lineage>
</organism>
<protein>
    <submittedName>
        <fullName evidence="5">Secreted protein</fullName>
    </submittedName>
</protein>
<reference evidence="6" key="1">
    <citation type="journal article" date="2011" name="Proc. Natl. Acad. Sci. U.S.A.">
        <title>Obligate biotrophy features unraveled by the genomic analysis of rust fungi.</title>
        <authorList>
            <person name="Duplessis S."/>
            <person name="Cuomo C.A."/>
            <person name="Lin Y.-C."/>
            <person name="Aerts A."/>
            <person name="Tisserant E."/>
            <person name="Veneault-Fourrey C."/>
            <person name="Joly D.L."/>
            <person name="Hacquard S."/>
            <person name="Amselem J."/>
            <person name="Cantarel B.L."/>
            <person name="Chiu R."/>
            <person name="Coutinho P.M."/>
            <person name="Feau N."/>
            <person name="Field M."/>
            <person name="Frey P."/>
            <person name="Gelhaye E."/>
            <person name="Goldberg J."/>
            <person name="Grabherr M.G."/>
            <person name="Kodira C.D."/>
            <person name="Kohler A."/>
            <person name="Kuees U."/>
            <person name="Lindquist E.A."/>
            <person name="Lucas S.M."/>
            <person name="Mago R."/>
            <person name="Mauceli E."/>
            <person name="Morin E."/>
            <person name="Murat C."/>
            <person name="Pangilinan J.L."/>
            <person name="Park R."/>
            <person name="Pearson M."/>
            <person name="Quesneville H."/>
            <person name="Rouhier N."/>
            <person name="Sakthikumar S."/>
            <person name="Salamov A.A."/>
            <person name="Schmutz J."/>
            <person name="Selles B."/>
            <person name="Shapiro H."/>
            <person name="Tanguay P."/>
            <person name="Tuskan G.A."/>
            <person name="Henrissat B."/>
            <person name="Van de Peer Y."/>
            <person name="Rouze P."/>
            <person name="Ellis J.G."/>
            <person name="Dodds P.N."/>
            <person name="Schein J.E."/>
            <person name="Zhong S."/>
            <person name="Hamelin R.C."/>
            <person name="Grigoriev I.V."/>
            <person name="Szabo L.J."/>
            <person name="Martin F."/>
        </authorList>
    </citation>
    <scope>NUCLEOTIDE SEQUENCE [LARGE SCALE GENOMIC DNA]</scope>
    <source>
        <strain evidence="6">98AG31 / pathotype 3-4-7</strain>
    </source>
</reference>
<evidence type="ECO:0000256" key="2">
    <source>
        <dbReference type="SAM" id="SignalP"/>
    </source>
</evidence>
<evidence type="ECO:0000259" key="4">
    <source>
        <dbReference type="Pfam" id="PF18247"/>
    </source>
</evidence>
<dbReference type="EMBL" id="GL883166">
    <property type="protein sequence ID" value="EGF98984.1"/>
    <property type="molecule type" value="Genomic_DNA"/>
</dbReference>